<proteinExistence type="predicted"/>
<gene>
    <name evidence="3" type="ORF">NP511_10685</name>
</gene>
<feature type="region of interest" description="Disordered" evidence="1">
    <location>
        <begin position="1"/>
        <end position="21"/>
    </location>
</feature>
<evidence type="ECO:0000313" key="3">
    <source>
        <dbReference type="EMBL" id="WMT10073.1"/>
    </source>
</evidence>
<evidence type="ECO:0000256" key="2">
    <source>
        <dbReference type="SAM" id="Phobius"/>
    </source>
</evidence>
<protein>
    <submittedName>
        <fullName evidence="3">Uncharacterized protein</fullName>
    </submittedName>
</protein>
<accession>A0AAF0PDK3</accession>
<feature type="compositionally biased region" description="Polar residues" evidence="1">
    <location>
        <begin position="1"/>
        <end position="14"/>
    </location>
</feature>
<dbReference type="RefSeq" id="WP_006648537.1">
    <property type="nucleotide sequence ID" value="NZ_CP101873.1"/>
</dbReference>
<dbReference type="Proteomes" id="UP001224926">
    <property type="component" value="Chromosome"/>
</dbReference>
<keyword evidence="2" id="KW-0472">Membrane</keyword>
<dbReference type="EMBL" id="CP101873">
    <property type="protein sequence ID" value="WMT10073.1"/>
    <property type="molecule type" value="Genomic_DNA"/>
</dbReference>
<keyword evidence="2" id="KW-0812">Transmembrane</keyword>
<dbReference type="GeneID" id="84214412"/>
<keyword evidence="2" id="KW-1133">Transmembrane helix</keyword>
<name>A0AAF0PDK3_9EURY</name>
<organism evidence="3 4">
    <name type="scientific">Natrinema thermotolerans</name>
    <dbReference type="NCBI Taxonomy" id="121872"/>
    <lineage>
        <taxon>Archaea</taxon>
        <taxon>Methanobacteriati</taxon>
        <taxon>Methanobacteriota</taxon>
        <taxon>Stenosarchaea group</taxon>
        <taxon>Halobacteria</taxon>
        <taxon>Halobacteriales</taxon>
        <taxon>Natrialbaceae</taxon>
        <taxon>Natrinema</taxon>
    </lineage>
</organism>
<sequence>MTIQDRGTVQQPTDSAREDAADTRWGIREGIGVSLVSIFGLLFLVIGLLLAPGLAEAASTVAITVGLLAVAVALVVVGRWSWQGR</sequence>
<evidence type="ECO:0000313" key="4">
    <source>
        <dbReference type="Proteomes" id="UP001224926"/>
    </source>
</evidence>
<feature type="transmembrane region" description="Helical" evidence="2">
    <location>
        <begin position="31"/>
        <end position="51"/>
    </location>
</feature>
<reference evidence="3 4" key="1">
    <citation type="submission" date="2022-07" db="EMBL/GenBank/DDBJ databases">
        <title>Two temperate virus in Haloterrigena jeotgali A29.</title>
        <authorList>
            <person name="Deng X."/>
        </authorList>
    </citation>
    <scope>NUCLEOTIDE SEQUENCE [LARGE SCALE GENOMIC DNA]</scope>
    <source>
        <strain evidence="3 4">A29</strain>
    </source>
</reference>
<dbReference type="GeneID" id="39862084"/>
<keyword evidence="4" id="KW-1185">Reference proteome</keyword>
<dbReference type="AlphaFoldDB" id="A0AAF0PDK3"/>
<feature type="transmembrane region" description="Helical" evidence="2">
    <location>
        <begin position="57"/>
        <end position="77"/>
    </location>
</feature>
<evidence type="ECO:0000256" key="1">
    <source>
        <dbReference type="SAM" id="MobiDB-lite"/>
    </source>
</evidence>